<dbReference type="AlphaFoldDB" id="A0A9W8Z738"/>
<proteinExistence type="predicted"/>
<keyword evidence="2" id="KW-1185">Reference proteome</keyword>
<evidence type="ECO:0000313" key="1">
    <source>
        <dbReference type="EMBL" id="KAJ4399472.1"/>
    </source>
</evidence>
<dbReference type="OrthoDB" id="10527183at2759"/>
<protein>
    <submittedName>
        <fullName evidence="1">Uncharacterized protein</fullName>
    </submittedName>
</protein>
<dbReference type="EMBL" id="JAPEVA010000106">
    <property type="protein sequence ID" value="KAJ4399472.1"/>
    <property type="molecule type" value="Genomic_DNA"/>
</dbReference>
<accession>A0A9W8Z738</accession>
<name>A0A9W8Z738_9PLEO</name>
<gene>
    <name evidence="1" type="ORF">N0V91_009398</name>
</gene>
<comment type="caution">
    <text evidence="1">The sequence shown here is derived from an EMBL/GenBank/DDBJ whole genome shotgun (WGS) entry which is preliminary data.</text>
</comment>
<reference evidence="1" key="1">
    <citation type="submission" date="2022-10" db="EMBL/GenBank/DDBJ databases">
        <title>Tapping the CABI collections for fungal endophytes: first genome assemblies for Collariella, Neodidymelliopsis, Ascochyta clinopodiicola, Didymella pomorum, Didymosphaeria variabile, Neocosmospora piperis and Neocucurbitaria cava.</title>
        <authorList>
            <person name="Hill R."/>
        </authorList>
    </citation>
    <scope>NUCLEOTIDE SEQUENCE</scope>
    <source>
        <strain evidence="1">IMI 355091</strain>
    </source>
</reference>
<organism evidence="1 2">
    <name type="scientific">Didymella pomorum</name>
    <dbReference type="NCBI Taxonomy" id="749634"/>
    <lineage>
        <taxon>Eukaryota</taxon>
        <taxon>Fungi</taxon>
        <taxon>Dikarya</taxon>
        <taxon>Ascomycota</taxon>
        <taxon>Pezizomycotina</taxon>
        <taxon>Dothideomycetes</taxon>
        <taxon>Pleosporomycetidae</taxon>
        <taxon>Pleosporales</taxon>
        <taxon>Pleosporineae</taxon>
        <taxon>Didymellaceae</taxon>
        <taxon>Didymella</taxon>
    </lineage>
</organism>
<sequence length="188" mass="21997">MNDSFAIMEEERQERKLPLASKTILEEGLQELIHGSIWTIGPYHKKGDRIVMNTMTGKSEFASWMNSSGTLPHPMKRDEMVLWMGSAHNSCWYERKLQFSQVEVVCLDGFIPRIGGVARIRTLRLKMNILFSHRHTKFLRPEDWLLNLRNTEHLSFRLEVFEFEVSCKVSNERHRAMFDLRAELCKGG</sequence>
<dbReference type="Proteomes" id="UP001140510">
    <property type="component" value="Unassembled WGS sequence"/>
</dbReference>
<evidence type="ECO:0000313" key="2">
    <source>
        <dbReference type="Proteomes" id="UP001140510"/>
    </source>
</evidence>